<proteinExistence type="inferred from homology"/>
<feature type="domain" description="YCII-related" evidence="2">
    <location>
        <begin position="37"/>
        <end position="103"/>
    </location>
</feature>
<dbReference type="InterPro" id="IPR011008">
    <property type="entry name" value="Dimeric_a/b-barrel"/>
</dbReference>
<dbReference type="Gene3D" id="3.30.70.1060">
    <property type="entry name" value="Dimeric alpha+beta barrel"/>
    <property type="match status" value="1"/>
</dbReference>
<evidence type="ECO:0000256" key="1">
    <source>
        <dbReference type="ARBA" id="ARBA00007689"/>
    </source>
</evidence>
<dbReference type="EMBL" id="BABS01000239">
    <property type="protein sequence ID" value="GAA10386.1"/>
    <property type="molecule type" value="Genomic_DNA"/>
</dbReference>
<dbReference type="Pfam" id="PF03795">
    <property type="entry name" value="YCII"/>
    <property type="match status" value="1"/>
</dbReference>
<dbReference type="SUPFAM" id="SSF54909">
    <property type="entry name" value="Dimeric alpha+beta barrel"/>
    <property type="match status" value="1"/>
</dbReference>
<dbReference type="Proteomes" id="UP000004319">
    <property type="component" value="Unassembled WGS sequence"/>
</dbReference>
<gene>
    <name evidence="3" type="ORF">ATPR_3390</name>
</gene>
<reference evidence="3 4" key="1">
    <citation type="journal article" date="2011" name="Biochem. Biophys. Res. Commun.">
        <title>Increased number of Arginine-based salt bridges contributes to the thermotolerance of thermotolerant acetic acid bacteria, Acetobacter tropicalis SKU1100.</title>
        <authorList>
            <person name="Matsutani M."/>
            <person name="Hirakawa H."/>
            <person name="Nishikura M."/>
            <person name="Soemphol W."/>
            <person name="Ali I.A.I."/>
            <person name="Yakushi T."/>
            <person name="Matsushita K."/>
        </authorList>
    </citation>
    <scope>NUCLEOTIDE SEQUENCE [LARGE SCALE GENOMIC DNA]</scope>
    <source>
        <strain evidence="3 4">NBRC 101654</strain>
    </source>
</reference>
<evidence type="ECO:0000313" key="3">
    <source>
        <dbReference type="EMBL" id="GAA10386.1"/>
    </source>
</evidence>
<organism evidence="3 4">
    <name type="scientific">Acetobacter tropicalis NBRC 101654</name>
    <dbReference type="NCBI Taxonomy" id="749388"/>
    <lineage>
        <taxon>Bacteria</taxon>
        <taxon>Pseudomonadati</taxon>
        <taxon>Pseudomonadota</taxon>
        <taxon>Alphaproteobacteria</taxon>
        <taxon>Acetobacterales</taxon>
        <taxon>Acetobacteraceae</taxon>
        <taxon>Acetobacter</taxon>
    </lineage>
</organism>
<sequence>MLNLLIDRQASSPMELFRMPIYLVRMDHPDGDGWGQHVVAHVLYLKRLIQEGSLLASGPLKGTPLRSGFLIMKGANRQEIEAMVARDPFSPEGLICDLRIEEWDPLFGCLSNLSTGKPPVELQSLFPPDEHS</sequence>
<accession>F7VJ41</accession>
<comment type="similarity">
    <text evidence="1">Belongs to the YciI family.</text>
</comment>
<name>F7VJ41_9PROT</name>
<evidence type="ECO:0000313" key="4">
    <source>
        <dbReference type="Proteomes" id="UP000004319"/>
    </source>
</evidence>
<evidence type="ECO:0000259" key="2">
    <source>
        <dbReference type="Pfam" id="PF03795"/>
    </source>
</evidence>
<dbReference type="InterPro" id="IPR005545">
    <property type="entry name" value="YCII"/>
</dbReference>
<protein>
    <recommendedName>
        <fullName evidence="2">YCII-related domain-containing protein</fullName>
    </recommendedName>
</protein>
<comment type="caution">
    <text evidence="3">The sequence shown here is derived from an EMBL/GenBank/DDBJ whole genome shotgun (WGS) entry which is preliminary data.</text>
</comment>
<dbReference type="AlphaFoldDB" id="F7VJ41"/>